<keyword evidence="1 2" id="KW-0456">Lyase</keyword>
<dbReference type="EC" id="4.3.1.-" evidence="2"/>
<dbReference type="GO" id="GO:0016841">
    <property type="term" value="F:ammonia-lyase activity"/>
    <property type="evidence" value="ECO:0007669"/>
    <property type="project" value="UniProtKB-ARBA"/>
</dbReference>
<dbReference type="InterPro" id="IPR024083">
    <property type="entry name" value="Fumarase/histidase_N"/>
</dbReference>
<name>A0AB39SL12_9ACTN</name>
<dbReference type="SUPFAM" id="SSF48557">
    <property type="entry name" value="L-aspartase-like"/>
    <property type="match status" value="1"/>
</dbReference>
<evidence type="ECO:0000313" key="2">
    <source>
        <dbReference type="EMBL" id="XDQ67028.1"/>
    </source>
</evidence>
<dbReference type="EMBL" id="CP163440">
    <property type="protein sequence ID" value="XDQ67028.1"/>
    <property type="molecule type" value="Genomic_DNA"/>
</dbReference>
<organism evidence="2">
    <name type="scientific">Streptomyces sp. R35</name>
    <dbReference type="NCBI Taxonomy" id="3238630"/>
    <lineage>
        <taxon>Bacteria</taxon>
        <taxon>Bacillati</taxon>
        <taxon>Actinomycetota</taxon>
        <taxon>Actinomycetes</taxon>
        <taxon>Kitasatosporales</taxon>
        <taxon>Streptomycetaceae</taxon>
        <taxon>Streptomyces</taxon>
    </lineage>
</organism>
<dbReference type="Gene3D" id="1.10.275.10">
    <property type="entry name" value="Fumarase/aspartase (N-terminal domain)"/>
    <property type="match status" value="1"/>
</dbReference>
<proteinExistence type="predicted"/>
<reference evidence="2" key="1">
    <citation type="submission" date="2024-07" db="EMBL/GenBank/DDBJ databases">
        <authorList>
            <person name="Yu S.T."/>
        </authorList>
    </citation>
    <scope>NUCLEOTIDE SEQUENCE</scope>
    <source>
        <strain evidence="2">R35</strain>
    </source>
</reference>
<dbReference type="AlphaFoldDB" id="A0AB39SL12"/>
<dbReference type="PANTHER" id="PTHR10362">
    <property type="entry name" value="HISTIDINE AMMONIA-LYASE"/>
    <property type="match status" value="1"/>
</dbReference>
<protein>
    <submittedName>
        <fullName evidence="2">Aromatic amino acid ammonia-lyase</fullName>
        <ecNumber evidence="2">4.3.1.-</ecNumber>
    </submittedName>
</protein>
<sequence>MLKRTADTTTGGTAGCATATGASLDGHGLDVGTVARIADGALPPAVRPAALEAMERTRRAARGLAKEGARVYGRSTGVGAHRGVAVEEEDGAGHDLRLLLSHAGGLGDPLPVRQVRAMMVVRINQLLAGGSGVRPEIAVALAHALRAGAHPQVNEYGSVGTGDLTALAQLGLALFGHGTWQRDGTGDEEPFPERLEIRRGDALALLSSNALTLGHSALVCHDLGGLLRAAHVVASLSLLAIDGSLEAYAPEVHRAHPHPAIGRAAACVRGLLAPDGPEQWRSAMAERSAPSVPRVQDPFGFRCFPQVHGPATEAWAGLERVLSIELNSATENPLIGWDEPTGVPVAHHHGGFFATPLTLALDQLGLAVLGTARLSAARLSGLGRPELTGLRSYLADDASAGSGMMILEYSGAAALAEIQACATPAALGHVVLSQGLEEAASFATQAARKSLRLAQAYRLVLGCELVAAVRALRQRGTVPVPGTPAGRAYARAAAVLDPAMEDRPLTDDVTDAAALLDEFAELAAGC</sequence>
<dbReference type="InterPro" id="IPR008948">
    <property type="entry name" value="L-Aspartase-like"/>
</dbReference>
<accession>A0AB39SL12</accession>
<dbReference type="RefSeq" id="WP_369263972.1">
    <property type="nucleotide sequence ID" value="NZ_CP163440.1"/>
</dbReference>
<evidence type="ECO:0000256" key="1">
    <source>
        <dbReference type="ARBA" id="ARBA00023239"/>
    </source>
</evidence>
<gene>
    <name evidence="2" type="ORF">AB5J50_42725</name>
</gene>
<dbReference type="Pfam" id="PF00221">
    <property type="entry name" value="Lyase_aromatic"/>
    <property type="match status" value="1"/>
</dbReference>
<dbReference type="InterPro" id="IPR001106">
    <property type="entry name" value="Aromatic_Lyase"/>
</dbReference>
<dbReference type="CDD" id="cd00332">
    <property type="entry name" value="PAL-HAL"/>
    <property type="match status" value="1"/>
</dbReference>
<dbReference type="Gene3D" id="1.20.200.10">
    <property type="entry name" value="Fumarase/aspartase (Central domain)"/>
    <property type="match status" value="1"/>
</dbReference>